<evidence type="ECO:0000313" key="6">
    <source>
        <dbReference type="Proteomes" id="UP000593594"/>
    </source>
</evidence>
<dbReference type="GO" id="GO:1904680">
    <property type="term" value="F:peptide transmembrane transporter activity"/>
    <property type="evidence" value="ECO:0007669"/>
    <property type="project" value="TreeGrafter"/>
</dbReference>
<dbReference type="GO" id="GO:0030288">
    <property type="term" value="C:outer membrane-bounded periplasmic space"/>
    <property type="evidence" value="ECO:0007669"/>
    <property type="project" value="UniProtKB-ARBA"/>
</dbReference>
<evidence type="ECO:0000256" key="1">
    <source>
        <dbReference type="ARBA" id="ARBA00004418"/>
    </source>
</evidence>
<feature type="chain" id="PRO_5032768158" evidence="3">
    <location>
        <begin position="22"/>
        <end position="634"/>
    </location>
</feature>
<reference evidence="5 6" key="1">
    <citation type="submission" date="2020-06" db="EMBL/GenBank/DDBJ databases">
        <title>Genome sequence of 2 isolates from Red Sea Mangroves.</title>
        <authorList>
            <person name="Sefrji F."/>
            <person name="Michoud G."/>
            <person name="Merlino G."/>
            <person name="Daffonchio D."/>
        </authorList>
    </citation>
    <scope>NUCLEOTIDE SEQUENCE [LARGE SCALE GENOMIC DNA]</scope>
    <source>
        <strain evidence="5 6">R1DC25</strain>
    </source>
</reference>
<dbReference type="Gene3D" id="3.10.105.10">
    <property type="entry name" value="Dipeptide-binding Protein, Domain 3"/>
    <property type="match status" value="1"/>
</dbReference>
<dbReference type="GO" id="GO:0043190">
    <property type="term" value="C:ATP-binding cassette (ABC) transporter complex"/>
    <property type="evidence" value="ECO:0007669"/>
    <property type="project" value="InterPro"/>
</dbReference>
<keyword evidence="6" id="KW-1185">Reference proteome</keyword>
<evidence type="ECO:0000259" key="4">
    <source>
        <dbReference type="Pfam" id="PF00496"/>
    </source>
</evidence>
<evidence type="ECO:0000256" key="3">
    <source>
        <dbReference type="SAM" id="SignalP"/>
    </source>
</evidence>
<dbReference type="PANTHER" id="PTHR30290:SF62">
    <property type="entry name" value="OLIGOPEPTIDE ABC TRANSPORTER, PERIPLASMIC OLIGOPEPTIDE-BINDING PROTEIN"/>
    <property type="match status" value="1"/>
</dbReference>
<dbReference type="EMBL" id="CP058214">
    <property type="protein sequence ID" value="QPC45340.1"/>
    <property type="molecule type" value="Genomic_DNA"/>
</dbReference>
<sequence>MRAMLALAALALATTLGQAGAAERPLLIETPMYRSAVEHGTMPPIADRLPDDPLVVDLEAEGLEPGRPGGTLHTLIDKPKSIRYIVAWGYARLVGYTPELELEPDILKSVEIADGRIFTLHLRKGHKWSDGHPFTAEDFRYYWEDVANNDVLTPTGPPSSLRVDGEPPVFEVLDETTVRYSWSKPNPTFLQELARARPPFIYRPAHYLKQFHEKYGDPEVIAKMVEREKVRNWASLHNRMDNMYNFDNADEPTLQPWMNTTKLSTTRYTMARNPYFHRVTAGGHQLPFIDKVVMDVAAARLIPAMTAAGQSELQARGLGFSDLAILKQNERRDGFRVLLWPSAKSAQIALYPNLNYKDPVWRRLFRSADFRRALSLGIDRYLISRTLYLGLAEARGNTVLPQSPLFDREHARRWADYDPERANALLDGLGLTERNSRGIRLLPDGRPAEIIVETAGENLEEVDALQLITEDWQEIGIKLLIKPSQRDVLRERAYTGSVMMTVWSGWDNGIPTADMAPDELAPVHQDNLAWPMWGQYYETGGQSGEPPDMEAAERLMALYRDWFRAETRAERQDIWDEMLAINTREQFVIGIVSEVPQPVVVSRTLHNVPEEGFYGWDPGAQFGIYRPDQFWLDE</sequence>
<evidence type="ECO:0000256" key="2">
    <source>
        <dbReference type="ARBA" id="ARBA00005695"/>
    </source>
</evidence>
<protein>
    <submittedName>
        <fullName evidence="5">ABC transporter substrate-binding protein</fullName>
    </submittedName>
</protein>
<dbReference type="KEGG" id="kmn:HW532_13475"/>
<comment type="subcellular location">
    <subcellularLocation>
        <location evidence="1">Periplasm</location>
    </subcellularLocation>
</comment>
<dbReference type="AlphaFoldDB" id="A0A7S8C8H0"/>
<keyword evidence="3" id="KW-0732">Signal</keyword>
<evidence type="ECO:0000313" key="5">
    <source>
        <dbReference type="EMBL" id="QPC45340.1"/>
    </source>
</evidence>
<organism evidence="5 6">
    <name type="scientific">Kaustia mangrovi</name>
    <dbReference type="NCBI Taxonomy" id="2593653"/>
    <lineage>
        <taxon>Bacteria</taxon>
        <taxon>Pseudomonadati</taxon>
        <taxon>Pseudomonadota</taxon>
        <taxon>Alphaproteobacteria</taxon>
        <taxon>Hyphomicrobiales</taxon>
        <taxon>Parvibaculaceae</taxon>
        <taxon>Kaustia</taxon>
    </lineage>
</organism>
<feature type="signal peptide" evidence="3">
    <location>
        <begin position="1"/>
        <end position="21"/>
    </location>
</feature>
<proteinExistence type="inferred from homology"/>
<dbReference type="CDD" id="cd08500">
    <property type="entry name" value="PBP2_NikA_DppA_OppA_like_4"/>
    <property type="match status" value="1"/>
</dbReference>
<dbReference type="SUPFAM" id="SSF53850">
    <property type="entry name" value="Periplasmic binding protein-like II"/>
    <property type="match status" value="1"/>
</dbReference>
<dbReference type="PANTHER" id="PTHR30290">
    <property type="entry name" value="PERIPLASMIC BINDING COMPONENT OF ABC TRANSPORTER"/>
    <property type="match status" value="1"/>
</dbReference>
<dbReference type="GO" id="GO:0015833">
    <property type="term" value="P:peptide transport"/>
    <property type="evidence" value="ECO:0007669"/>
    <property type="project" value="TreeGrafter"/>
</dbReference>
<comment type="similarity">
    <text evidence="2">Belongs to the bacterial solute-binding protein 5 family.</text>
</comment>
<dbReference type="Gene3D" id="3.40.190.10">
    <property type="entry name" value="Periplasmic binding protein-like II"/>
    <property type="match status" value="1"/>
</dbReference>
<dbReference type="InterPro" id="IPR000914">
    <property type="entry name" value="SBP_5_dom"/>
</dbReference>
<name>A0A7S8C8H0_9HYPH</name>
<gene>
    <name evidence="5" type="ORF">HW532_13475</name>
</gene>
<dbReference type="Proteomes" id="UP000593594">
    <property type="component" value="Chromosome"/>
</dbReference>
<feature type="domain" description="Solute-binding protein family 5" evidence="4">
    <location>
        <begin position="101"/>
        <end position="514"/>
    </location>
</feature>
<dbReference type="Pfam" id="PF00496">
    <property type="entry name" value="SBP_bac_5"/>
    <property type="match status" value="1"/>
</dbReference>
<accession>A0A7S8C8H0</accession>
<dbReference type="InterPro" id="IPR039424">
    <property type="entry name" value="SBP_5"/>
</dbReference>